<feature type="compositionally biased region" description="Polar residues" evidence="5">
    <location>
        <begin position="82"/>
        <end position="100"/>
    </location>
</feature>
<feature type="transmembrane region" description="Helical" evidence="6">
    <location>
        <begin position="443"/>
        <end position="468"/>
    </location>
</feature>
<evidence type="ECO:0000256" key="6">
    <source>
        <dbReference type="SAM" id="Phobius"/>
    </source>
</evidence>
<dbReference type="GO" id="GO:0022857">
    <property type="term" value="F:transmembrane transporter activity"/>
    <property type="evidence" value="ECO:0007669"/>
    <property type="project" value="InterPro"/>
</dbReference>
<evidence type="ECO:0000256" key="3">
    <source>
        <dbReference type="ARBA" id="ARBA00022989"/>
    </source>
</evidence>
<feature type="domain" description="Major facilitator superfamily (MFS) profile" evidence="7">
    <location>
        <begin position="205"/>
        <end position="656"/>
    </location>
</feature>
<protein>
    <recommendedName>
        <fullName evidence="7">Major facilitator superfamily (MFS) profile domain-containing protein</fullName>
    </recommendedName>
</protein>
<feature type="transmembrane region" description="Helical" evidence="6">
    <location>
        <begin position="632"/>
        <end position="654"/>
    </location>
</feature>
<evidence type="ECO:0000313" key="9">
    <source>
        <dbReference type="Proteomes" id="UP000701801"/>
    </source>
</evidence>
<dbReference type="InterPro" id="IPR011701">
    <property type="entry name" value="MFS"/>
</dbReference>
<gene>
    <name evidence="8" type="ORF">HYALB_00003429</name>
</gene>
<feature type="transmembrane region" description="Helical" evidence="6">
    <location>
        <begin position="474"/>
        <end position="501"/>
    </location>
</feature>
<feature type="transmembrane region" description="Helical" evidence="6">
    <location>
        <begin position="295"/>
        <end position="317"/>
    </location>
</feature>
<feature type="transmembrane region" description="Helical" evidence="6">
    <location>
        <begin position="329"/>
        <end position="353"/>
    </location>
</feature>
<proteinExistence type="predicted"/>
<dbReference type="InterPro" id="IPR036259">
    <property type="entry name" value="MFS_trans_sf"/>
</dbReference>
<evidence type="ECO:0000259" key="7">
    <source>
        <dbReference type="PROSITE" id="PS50850"/>
    </source>
</evidence>
<feature type="transmembrane region" description="Helical" evidence="6">
    <location>
        <begin position="566"/>
        <end position="587"/>
    </location>
</feature>
<evidence type="ECO:0000256" key="2">
    <source>
        <dbReference type="ARBA" id="ARBA00022692"/>
    </source>
</evidence>
<feature type="region of interest" description="Disordered" evidence="5">
    <location>
        <begin position="1"/>
        <end position="110"/>
    </location>
</feature>
<dbReference type="PROSITE" id="PS50850">
    <property type="entry name" value="MFS"/>
    <property type="match status" value="1"/>
</dbReference>
<dbReference type="SUPFAM" id="SSF103473">
    <property type="entry name" value="MFS general substrate transporter"/>
    <property type="match status" value="1"/>
</dbReference>
<evidence type="ECO:0000256" key="5">
    <source>
        <dbReference type="SAM" id="MobiDB-lite"/>
    </source>
</evidence>
<feature type="transmembrane region" description="Helical" evidence="6">
    <location>
        <begin position="240"/>
        <end position="259"/>
    </location>
</feature>
<dbReference type="Pfam" id="PF07690">
    <property type="entry name" value="MFS_1"/>
    <property type="match status" value="1"/>
</dbReference>
<feature type="transmembrane region" description="Helical" evidence="6">
    <location>
        <begin position="542"/>
        <end position="560"/>
    </location>
</feature>
<feature type="transmembrane region" description="Helical" evidence="6">
    <location>
        <begin position="271"/>
        <end position="289"/>
    </location>
</feature>
<sequence>MSAPDRTSRRSRSRSPAESLISKISKFDSQSNAHRRTRGNSWTSDRKARSSSRMSLGQRVSAHVGDLLIVPENSSRKLSRPGSPSRSDFSLSTYRENTPSPFHDRPVSGQPSTVYEQAESIGYMSSERIVDRSTRSPEMRNNPKISTTLGIFPAPPTPLDHFEKWFPKSPMEVAMPITETPEPFVDKRLPHPPYHVFDHSQKRLLVILVSYVGILSPLSSSIYFPAITAISRECKVSPESVLLTVTVYMVVQAIAPFLWMPICSTLGRRPILIGSLLVFQAATVSLMFLRNFVVLMILRGVQAFGTAALTAICASIIGDISTGKERSRFLGIFGGTLMFTFIAPTIGGILTSYEGFHSIFYFLGAFGLTALLLVVLVLPETLRSIAGDGSIRLSRVQQPMVHIMKRSKDTVREPDRNNFSASLTFLSADSFIEPLYCLKQKDVIITSIVGAATFGISTAIIATTITMFHGHYAFGYVGLGLIFLPAGVGSLISFFSIGYLIDYDFRVTEAHYREIHGIDMGTNLDYRSLPDFPIERARLRNMWWITLIFIGSTSGYGFSFHLSYDYIAVPLVLQFLIAGSATAMLQLNGILIEDFYRGNISVTPVVNMVRFLVGALAVAITQPAMERIGSGLTFLIMALSMLGLCPISIMQYFLGRPWQAKRNSAWPRQRLVRVPGFFHSTDALAGSVKRVKFPSRRREDV</sequence>
<comment type="caution">
    <text evidence="8">The sequence shown here is derived from an EMBL/GenBank/DDBJ whole genome shotgun (WGS) entry which is preliminary data.</text>
</comment>
<keyword evidence="4 6" id="KW-0472">Membrane</keyword>
<dbReference type="OrthoDB" id="440553at2759"/>
<feature type="transmembrane region" description="Helical" evidence="6">
    <location>
        <begin position="599"/>
        <end position="620"/>
    </location>
</feature>
<evidence type="ECO:0000256" key="4">
    <source>
        <dbReference type="ARBA" id="ARBA00023136"/>
    </source>
</evidence>
<evidence type="ECO:0000256" key="1">
    <source>
        <dbReference type="ARBA" id="ARBA00004141"/>
    </source>
</evidence>
<dbReference type="PANTHER" id="PTHR23502:SF26">
    <property type="entry name" value="MAJOR FACILITATOR SUPERFAMILY (MFS) PROFILE DOMAIN-CONTAINING PROTEIN"/>
    <property type="match status" value="1"/>
</dbReference>
<keyword evidence="2 6" id="KW-0812">Transmembrane</keyword>
<evidence type="ECO:0000313" key="8">
    <source>
        <dbReference type="EMBL" id="CAG8970674.1"/>
    </source>
</evidence>
<keyword evidence="9" id="KW-1185">Reference proteome</keyword>
<dbReference type="EMBL" id="CAJVRM010000001">
    <property type="protein sequence ID" value="CAG8970674.1"/>
    <property type="molecule type" value="Genomic_DNA"/>
</dbReference>
<dbReference type="GO" id="GO:0005886">
    <property type="term" value="C:plasma membrane"/>
    <property type="evidence" value="ECO:0007669"/>
    <property type="project" value="TreeGrafter"/>
</dbReference>
<dbReference type="Proteomes" id="UP000701801">
    <property type="component" value="Unassembled WGS sequence"/>
</dbReference>
<dbReference type="Gene3D" id="1.20.1250.20">
    <property type="entry name" value="MFS general substrate transporter like domains"/>
    <property type="match status" value="1"/>
</dbReference>
<keyword evidence="3 6" id="KW-1133">Transmembrane helix</keyword>
<dbReference type="InterPro" id="IPR020846">
    <property type="entry name" value="MFS_dom"/>
</dbReference>
<accession>A0A9N9LE47</accession>
<feature type="transmembrane region" description="Helical" evidence="6">
    <location>
        <begin position="359"/>
        <end position="378"/>
    </location>
</feature>
<feature type="transmembrane region" description="Helical" evidence="6">
    <location>
        <begin position="204"/>
        <end position="228"/>
    </location>
</feature>
<dbReference type="AlphaFoldDB" id="A0A9N9LE47"/>
<dbReference type="PANTHER" id="PTHR23502">
    <property type="entry name" value="MAJOR FACILITATOR SUPERFAMILY"/>
    <property type="match status" value="1"/>
</dbReference>
<comment type="subcellular location">
    <subcellularLocation>
        <location evidence="1">Membrane</location>
        <topology evidence="1">Multi-pass membrane protein</topology>
    </subcellularLocation>
</comment>
<organism evidence="8 9">
    <name type="scientific">Hymenoscyphus albidus</name>
    <dbReference type="NCBI Taxonomy" id="595503"/>
    <lineage>
        <taxon>Eukaryota</taxon>
        <taxon>Fungi</taxon>
        <taxon>Dikarya</taxon>
        <taxon>Ascomycota</taxon>
        <taxon>Pezizomycotina</taxon>
        <taxon>Leotiomycetes</taxon>
        <taxon>Helotiales</taxon>
        <taxon>Helotiaceae</taxon>
        <taxon>Hymenoscyphus</taxon>
    </lineage>
</organism>
<name>A0A9N9LE47_9HELO</name>
<reference evidence="8" key="1">
    <citation type="submission" date="2021-07" db="EMBL/GenBank/DDBJ databases">
        <authorList>
            <person name="Durling M."/>
        </authorList>
    </citation>
    <scope>NUCLEOTIDE SEQUENCE</scope>
</reference>